<dbReference type="EMBL" id="JAACNO010001187">
    <property type="protein sequence ID" value="KAF4142502.1"/>
    <property type="molecule type" value="Genomic_DNA"/>
</dbReference>
<evidence type="ECO:0000256" key="1">
    <source>
        <dbReference type="SAM" id="MobiDB-lite"/>
    </source>
</evidence>
<reference evidence="2" key="1">
    <citation type="submission" date="2020-04" db="EMBL/GenBank/DDBJ databases">
        <title>Hybrid Assembly of Korean Phytophthora infestans isolates.</title>
        <authorList>
            <person name="Prokchorchik M."/>
            <person name="Lee Y."/>
            <person name="Seo J."/>
            <person name="Cho J.-H."/>
            <person name="Park Y.-E."/>
            <person name="Jang D.-C."/>
            <person name="Im J.-S."/>
            <person name="Choi J.-G."/>
            <person name="Park H.-J."/>
            <person name="Lee G.-B."/>
            <person name="Lee Y.-G."/>
            <person name="Hong S.-Y."/>
            <person name="Cho K."/>
            <person name="Sohn K.H."/>
        </authorList>
    </citation>
    <scope>NUCLEOTIDE SEQUENCE</scope>
    <source>
        <strain evidence="2">KR_1_A1</strain>
        <strain evidence="3">KR_2_A2</strain>
    </source>
</reference>
<evidence type="ECO:0000313" key="4">
    <source>
        <dbReference type="Proteomes" id="UP000602510"/>
    </source>
</evidence>
<protein>
    <submittedName>
        <fullName evidence="2">Uncharacterized protein</fullName>
    </submittedName>
</protein>
<name>A0A833S1Y5_PHYIN</name>
<evidence type="ECO:0000313" key="3">
    <source>
        <dbReference type="EMBL" id="KAF4142502.1"/>
    </source>
</evidence>
<organism evidence="2 4">
    <name type="scientific">Phytophthora infestans</name>
    <name type="common">Potato late blight agent</name>
    <name type="synonym">Botrytis infestans</name>
    <dbReference type="NCBI Taxonomy" id="4787"/>
    <lineage>
        <taxon>Eukaryota</taxon>
        <taxon>Sar</taxon>
        <taxon>Stramenopiles</taxon>
        <taxon>Oomycota</taxon>
        <taxon>Peronosporomycetes</taxon>
        <taxon>Peronosporales</taxon>
        <taxon>Peronosporaceae</taxon>
        <taxon>Phytophthora</taxon>
    </lineage>
</organism>
<gene>
    <name evidence="2" type="ORF">GN244_ATG09508</name>
    <name evidence="3" type="ORF">GN958_ATG08311</name>
</gene>
<comment type="caution">
    <text evidence="2">The sequence shown here is derived from an EMBL/GenBank/DDBJ whole genome shotgun (WGS) entry which is preliminary data.</text>
</comment>
<feature type="compositionally biased region" description="Basic and acidic residues" evidence="1">
    <location>
        <begin position="22"/>
        <end position="33"/>
    </location>
</feature>
<evidence type="ECO:0000313" key="2">
    <source>
        <dbReference type="EMBL" id="KAF4038337.1"/>
    </source>
</evidence>
<keyword evidence="4" id="KW-1185">Reference proteome</keyword>
<dbReference type="Proteomes" id="UP000704712">
    <property type="component" value="Unassembled WGS sequence"/>
</dbReference>
<feature type="region of interest" description="Disordered" evidence="1">
    <location>
        <begin position="1"/>
        <end position="74"/>
    </location>
</feature>
<dbReference type="Proteomes" id="UP000602510">
    <property type="component" value="Unassembled WGS sequence"/>
</dbReference>
<feature type="compositionally biased region" description="Basic and acidic residues" evidence="1">
    <location>
        <begin position="41"/>
        <end position="54"/>
    </location>
</feature>
<accession>A0A833S1Y5</accession>
<proteinExistence type="predicted"/>
<sequence length="74" mass="8270">MARTHKTAQIKQQMADQTREEEEARTTEGKCRGAPDPSGEVSRDKDWVEEKEGMELSTESGRNEATTDDATVDI</sequence>
<dbReference type="EMBL" id="WSZM01000199">
    <property type="protein sequence ID" value="KAF4038337.1"/>
    <property type="molecule type" value="Genomic_DNA"/>
</dbReference>
<dbReference type="AlphaFoldDB" id="A0A833S1Y5"/>